<feature type="transmembrane region" description="Helical" evidence="1">
    <location>
        <begin position="127"/>
        <end position="148"/>
    </location>
</feature>
<dbReference type="KEGG" id="rci:RCIX1504"/>
<feature type="transmembrane region" description="Helical" evidence="1">
    <location>
        <begin position="154"/>
        <end position="173"/>
    </location>
</feature>
<proteinExistence type="predicted"/>
<feature type="domain" description="CAAX prenyl protease 2/Lysostaphin resistance protein A-like" evidence="2">
    <location>
        <begin position="91"/>
        <end position="190"/>
    </location>
</feature>
<name>Q0W4C5_METAR</name>
<keyword evidence="1" id="KW-1133">Transmembrane helix</keyword>
<dbReference type="PANTHER" id="PTHR39430">
    <property type="entry name" value="MEMBRANE-ASSOCIATED PROTEASE-RELATED"/>
    <property type="match status" value="1"/>
</dbReference>
<dbReference type="Pfam" id="PF02517">
    <property type="entry name" value="Rce1-like"/>
    <property type="match status" value="1"/>
</dbReference>
<organism evidence="3 4">
    <name type="scientific">Methanocella arvoryzae (strain DSM 22066 / NBRC 105507 / MRE50)</name>
    <dbReference type="NCBI Taxonomy" id="351160"/>
    <lineage>
        <taxon>Archaea</taxon>
        <taxon>Methanobacteriati</taxon>
        <taxon>Methanobacteriota</taxon>
        <taxon>Stenosarchaea group</taxon>
        <taxon>Methanomicrobia</taxon>
        <taxon>Methanocellales</taxon>
        <taxon>Methanocellaceae</taxon>
        <taxon>Methanocella</taxon>
    </lineage>
</organism>
<evidence type="ECO:0000313" key="4">
    <source>
        <dbReference type="Proteomes" id="UP000000663"/>
    </source>
</evidence>
<keyword evidence="1" id="KW-0812">Transmembrane</keyword>
<dbReference type="STRING" id="351160.RCIX1504"/>
<dbReference type="GeneID" id="5145744"/>
<dbReference type="InterPro" id="IPR003675">
    <property type="entry name" value="Rce1/LyrA-like_dom"/>
</dbReference>
<feature type="transmembrane region" description="Helical" evidence="1">
    <location>
        <begin position="7"/>
        <end position="27"/>
    </location>
</feature>
<evidence type="ECO:0000259" key="2">
    <source>
        <dbReference type="Pfam" id="PF02517"/>
    </source>
</evidence>
<sequence length="259" mass="27973">MTIKAVDVARILFFYLIIGSIVLFSPLGPVPSYLLIIVLSLTFMLVSGIELRRGNPIVGIVTAAVAMAAVFLIILAAGGFSIDGLRPGFANALLWGAVLQLFVATGEELSFRHYLFADLDRLAGRKTAAIISSMGFAAMHLPSLYFLHAGMIEAGIALATIFIASIVMTMLFIKAGLLAAIGYHFTWNFLQYHVFSFSHMDAALEITKTGSDLVNGGTFGPEASVPGLIVVAATLAAVWYYYSWKERRAEHNEDSNQSS</sequence>
<evidence type="ECO:0000256" key="1">
    <source>
        <dbReference type="SAM" id="Phobius"/>
    </source>
</evidence>
<gene>
    <name evidence="3" type="ORF">RCIX1504</name>
</gene>
<reference evidence="3 4" key="1">
    <citation type="journal article" date="2006" name="Science">
        <title>Genome of rice cluster I archaea -- the key methane producers in the rice rhizosphere.</title>
        <authorList>
            <person name="Erkel C."/>
            <person name="Kube M."/>
            <person name="Reinhardt R."/>
            <person name="Liesack W."/>
        </authorList>
    </citation>
    <scope>NUCLEOTIDE SEQUENCE [LARGE SCALE GENOMIC DNA]</scope>
    <source>
        <strain evidence="4">DSM 22066 / NBRC 105507 / MRE50</strain>
    </source>
</reference>
<protein>
    <recommendedName>
        <fullName evidence="2">CAAX prenyl protease 2/Lysostaphin resistance protein A-like domain-containing protein</fullName>
    </recommendedName>
</protein>
<keyword evidence="4" id="KW-1185">Reference proteome</keyword>
<feature type="transmembrane region" description="Helical" evidence="1">
    <location>
        <begin position="58"/>
        <end position="82"/>
    </location>
</feature>
<dbReference type="eggNOG" id="arCOG02769">
    <property type="taxonomic scope" value="Archaea"/>
</dbReference>
<evidence type="ECO:0000313" key="3">
    <source>
        <dbReference type="EMBL" id="CAJ36768.1"/>
    </source>
</evidence>
<dbReference type="RefSeq" id="WP_012035788.1">
    <property type="nucleotide sequence ID" value="NC_009464.1"/>
</dbReference>
<dbReference type="GO" id="GO:0004175">
    <property type="term" value="F:endopeptidase activity"/>
    <property type="evidence" value="ECO:0007669"/>
    <property type="project" value="UniProtKB-ARBA"/>
</dbReference>
<feature type="transmembrane region" description="Helical" evidence="1">
    <location>
        <begin position="224"/>
        <end position="242"/>
    </location>
</feature>
<dbReference type="Proteomes" id="UP000000663">
    <property type="component" value="Chromosome"/>
</dbReference>
<accession>Q0W4C5</accession>
<keyword evidence="1" id="KW-0472">Membrane</keyword>
<dbReference type="EMBL" id="AM114193">
    <property type="protein sequence ID" value="CAJ36768.1"/>
    <property type="molecule type" value="Genomic_DNA"/>
</dbReference>
<dbReference type="AlphaFoldDB" id="Q0W4C5"/>
<feature type="transmembrane region" description="Helical" evidence="1">
    <location>
        <begin position="88"/>
        <end position="106"/>
    </location>
</feature>
<dbReference type="PANTHER" id="PTHR39430:SF1">
    <property type="entry name" value="PROTEASE"/>
    <property type="match status" value="1"/>
</dbReference>
<dbReference type="OrthoDB" id="148323at2157"/>
<dbReference type="GO" id="GO:0080120">
    <property type="term" value="P:CAAX-box protein maturation"/>
    <property type="evidence" value="ECO:0007669"/>
    <property type="project" value="UniProtKB-ARBA"/>
</dbReference>